<evidence type="ECO:0000313" key="3">
    <source>
        <dbReference type="Proteomes" id="UP000436181"/>
    </source>
</evidence>
<name>A0ABQ6VCI8_9CORY</name>
<protein>
    <recommendedName>
        <fullName evidence="4">Chemotaxis methyl-accepting receptor HlyB-like 4HB MCP domain-containing protein</fullName>
    </recommendedName>
</protein>
<comment type="caution">
    <text evidence="2">The sequence shown here is derived from an EMBL/GenBank/DDBJ whole genome shotgun (WGS) entry which is preliminary data.</text>
</comment>
<feature type="transmembrane region" description="Helical" evidence="1">
    <location>
        <begin position="54"/>
        <end position="76"/>
    </location>
</feature>
<evidence type="ECO:0000256" key="1">
    <source>
        <dbReference type="SAM" id="Phobius"/>
    </source>
</evidence>
<reference evidence="2 3" key="1">
    <citation type="submission" date="2019-10" db="EMBL/GenBank/DDBJ databases">
        <title>Corynebacterium sp novel species isolated from the respiratory tract of Marmot.</title>
        <authorList>
            <person name="Zhang G."/>
        </authorList>
    </citation>
    <scope>NUCLEOTIDE SEQUENCE [LARGE SCALE GENOMIC DNA]</scope>
    <source>
        <strain evidence="2 3">336</strain>
    </source>
</reference>
<gene>
    <name evidence="2" type="ORF">F8377_08200</name>
</gene>
<proteinExistence type="predicted"/>
<feature type="transmembrane region" description="Helical" evidence="1">
    <location>
        <begin position="260"/>
        <end position="283"/>
    </location>
</feature>
<keyword evidence="3" id="KW-1185">Reference proteome</keyword>
<keyword evidence="1" id="KW-0812">Transmembrane</keyword>
<organism evidence="2 3">
    <name type="scientific">Corynebacterium zhongnanshanii</name>
    <dbReference type="NCBI Taxonomy" id="2768834"/>
    <lineage>
        <taxon>Bacteria</taxon>
        <taxon>Bacillati</taxon>
        <taxon>Actinomycetota</taxon>
        <taxon>Actinomycetes</taxon>
        <taxon>Mycobacteriales</taxon>
        <taxon>Corynebacteriaceae</taxon>
        <taxon>Corynebacterium</taxon>
    </lineage>
</organism>
<accession>A0ABQ6VCI8</accession>
<dbReference type="EMBL" id="WBZJ01000003">
    <property type="protein sequence ID" value="KAB3519880.1"/>
    <property type="molecule type" value="Genomic_DNA"/>
</dbReference>
<feature type="transmembrane region" description="Helical" evidence="1">
    <location>
        <begin position="427"/>
        <end position="450"/>
    </location>
</feature>
<feature type="transmembrane region" description="Helical" evidence="1">
    <location>
        <begin position="227"/>
        <end position="248"/>
    </location>
</feature>
<evidence type="ECO:0008006" key="4">
    <source>
        <dbReference type="Google" id="ProtNLM"/>
    </source>
</evidence>
<sequence>MQHMPPLQALHADRWLDEEDVTASNRRSVKGALSPLVESLRRAATSARTTPGKFTIVSFILVVAILAAGLAVGLSADSRQTSLNSLVTRTEPLSNDAQELFNSLSVADSAITTGFLQKSGSNPAAKATFDDAITDASGAVVRAGHGITNVESREMELILSIQENLPQYMHLVAMAEANDRQLNPIGASYLTQASALMQRTMLPAAEELYTTTSSTLSKEQDRLVAPMWFPLTGLFAAVAMLFLAQIWLTAKTNRRINIGWFLAFSLMLIATLWSTISSAVVWYQGTQAVQSSVQPLEKLTQVRISVQQARSQEALGLIQRDYDERAQQKFSERILAIDKTLVDLRDEVDMPSHIDNAREALRQWDHTHASMVAQIREGDYQRAISVSMAEEAGEGPKSFTTLDEDLQNLISITREDLQHVLIGGRVAAARISMVVVIMTILAALLVVLGIRPRMQEFL</sequence>
<keyword evidence="1" id="KW-1133">Transmembrane helix</keyword>
<keyword evidence="1" id="KW-0472">Membrane</keyword>
<dbReference type="Proteomes" id="UP000436181">
    <property type="component" value="Unassembled WGS sequence"/>
</dbReference>
<evidence type="ECO:0000313" key="2">
    <source>
        <dbReference type="EMBL" id="KAB3519880.1"/>
    </source>
</evidence>